<feature type="region of interest" description="Disordered" evidence="1">
    <location>
        <begin position="1"/>
        <end position="22"/>
    </location>
</feature>
<feature type="domain" description="Pyrrolo-quinoline quinone repeat" evidence="2">
    <location>
        <begin position="159"/>
        <end position="389"/>
    </location>
</feature>
<dbReference type="PANTHER" id="PTHR34512">
    <property type="entry name" value="CELL SURFACE PROTEIN"/>
    <property type="match status" value="1"/>
</dbReference>
<name>A0ABS6T1Y0_9RHOB</name>
<reference evidence="3 4" key="1">
    <citation type="submission" date="2021-05" db="EMBL/GenBank/DDBJ databases">
        <title>Culturable bacteria isolated from Daya Bay.</title>
        <authorList>
            <person name="Zheng W."/>
            <person name="Yu S."/>
            <person name="Huang Y."/>
        </authorList>
    </citation>
    <scope>NUCLEOTIDE SEQUENCE [LARGE SCALE GENOMIC DNA]</scope>
    <source>
        <strain evidence="3 4">DP4N28-5</strain>
    </source>
</reference>
<organism evidence="3 4">
    <name type="scientific">Maritimibacter dapengensis</name>
    <dbReference type="NCBI Taxonomy" id="2836868"/>
    <lineage>
        <taxon>Bacteria</taxon>
        <taxon>Pseudomonadati</taxon>
        <taxon>Pseudomonadota</taxon>
        <taxon>Alphaproteobacteria</taxon>
        <taxon>Rhodobacterales</taxon>
        <taxon>Roseobacteraceae</taxon>
        <taxon>Maritimibacter</taxon>
    </lineage>
</organism>
<dbReference type="EMBL" id="JAHUZE010000002">
    <property type="protein sequence ID" value="MBV7379227.1"/>
    <property type="molecule type" value="Genomic_DNA"/>
</dbReference>
<evidence type="ECO:0000256" key="1">
    <source>
        <dbReference type="SAM" id="MobiDB-lite"/>
    </source>
</evidence>
<protein>
    <submittedName>
        <fullName evidence="3">PQQ-like beta-propeller repeat protein</fullName>
    </submittedName>
</protein>
<keyword evidence="4" id="KW-1185">Reference proteome</keyword>
<comment type="caution">
    <text evidence="3">The sequence shown here is derived from an EMBL/GenBank/DDBJ whole genome shotgun (WGS) entry which is preliminary data.</text>
</comment>
<dbReference type="PANTHER" id="PTHR34512:SF30">
    <property type="entry name" value="OUTER MEMBRANE PROTEIN ASSEMBLY FACTOR BAMB"/>
    <property type="match status" value="1"/>
</dbReference>
<sequence length="473" mass="47953">MTRTRTHALADPGRTEQSLGGKHVGRTRLIGMALMGALLALSACDEREVIFSGPRESLFSPDPEQVGEAQAAAFARAEAEDAANKSVPVRLAGQSSLGSWTHVAGSVTHNLPHLAFSAAPQVVFEVPIGAGNGRKNKITAEPVVADGRVFTMDSQAMVVAHTTGGGALWSTDLTPASDKPGDASGGGLAYSGGTVFATTGFGELIAMDAGSGSVRWRQDLGAPGSGAPTVAGGTVYVLSTSNRAIAVNASNGRLQWQTPGTPDKPGVLGASAPAVAGSTVVMPFSIGSLVGVNAADGEPRWATQVKGLRNGRAFAQVSDFSGAPVVSGSTIYAGTAAGALTAVSTSGQQLWSATEGAMHPVVVAGGSLFMVGDAIELVRVNASNGERIWGVPLPGYTKSNPRRRKAIYPSYGPTLAGGRLWVASGDGYLRAFDPSNGALVNAVALPAGASSRPVIVGGVAYIATDRGTLVALR</sequence>
<dbReference type="Pfam" id="PF13360">
    <property type="entry name" value="PQQ_2"/>
    <property type="match status" value="1"/>
</dbReference>
<evidence type="ECO:0000259" key="2">
    <source>
        <dbReference type="Pfam" id="PF13360"/>
    </source>
</evidence>
<dbReference type="Proteomes" id="UP000756530">
    <property type="component" value="Unassembled WGS sequence"/>
</dbReference>
<dbReference type="RefSeq" id="WP_218392373.1">
    <property type="nucleotide sequence ID" value="NZ_JAHUZE010000002.1"/>
</dbReference>
<gene>
    <name evidence="3" type="ORF">KJP28_09830</name>
</gene>
<dbReference type="SMART" id="SM00564">
    <property type="entry name" value="PQQ"/>
    <property type="match status" value="7"/>
</dbReference>
<evidence type="ECO:0000313" key="3">
    <source>
        <dbReference type="EMBL" id="MBV7379227.1"/>
    </source>
</evidence>
<accession>A0ABS6T1Y0</accession>
<dbReference type="InterPro" id="IPR018391">
    <property type="entry name" value="PQQ_b-propeller_rpt"/>
</dbReference>
<dbReference type="InterPro" id="IPR002372">
    <property type="entry name" value="PQQ_rpt_dom"/>
</dbReference>
<proteinExistence type="predicted"/>
<evidence type="ECO:0000313" key="4">
    <source>
        <dbReference type="Proteomes" id="UP000756530"/>
    </source>
</evidence>